<evidence type="ECO:0000313" key="3">
    <source>
        <dbReference type="Proteomes" id="UP000785679"/>
    </source>
</evidence>
<comment type="caution">
    <text evidence="2">The sequence shown here is derived from an EMBL/GenBank/DDBJ whole genome shotgun (WGS) entry which is preliminary data.</text>
</comment>
<proteinExistence type="predicted"/>
<evidence type="ECO:0008006" key="4">
    <source>
        <dbReference type="Google" id="ProtNLM"/>
    </source>
</evidence>
<evidence type="ECO:0000256" key="1">
    <source>
        <dbReference type="SAM" id="Phobius"/>
    </source>
</evidence>
<feature type="transmembrane region" description="Helical" evidence="1">
    <location>
        <begin position="132"/>
        <end position="153"/>
    </location>
</feature>
<dbReference type="AlphaFoldDB" id="A0A8J8NIG0"/>
<organism evidence="2 3">
    <name type="scientific">Halteria grandinella</name>
    <dbReference type="NCBI Taxonomy" id="5974"/>
    <lineage>
        <taxon>Eukaryota</taxon>
        <taxon>Sar</taxon>
        <taxon>Alveolata</taxon>
        <taxon>Ciliophora</taxon>
        <taxon>Intramacronucleata</taxon>
        <taxon>Spirotrichea</taxon>
        <taxon>Stichotrichia</taxon>
        <taxon>Sporadotrichida</taxon>
        <taxon>Halteriidae</taxon>
        <taxon>Halteria</taxon>
    </lineage>
</organism>
<dbReference type="Proteomes" id="UP000785679">
    <property type="component" value="Unassembled WGS sequence"/>
</dbReference>
<reference evidence="2" key="1">
    <citation type="submission" date="2019-06" db="EMBL/GenBank/DDBJ databases">
        <authorList>
            <person name="Zheng W."/>
        </authorList>
    </citation>
    <scope>NUCLEOTIDE SEQUENCE</scope>
    <source>
        <strain evidence="2">QDHG01</strain>
    </source>
</reference>
<feature type="transmembrane region" description="Helical" evidence="1">
    <location>
        <begin position="31"/>
        <end position="51"/>
    </location>
</feature>
<gene>
    <name evidence="2" type="ORF">FGO68_gene8523</name>
</gene>
<keyword evidence="3" id="KW-1185">Reference proteome</keyword>
<accession>A0A8J8NIG0</accession>
<dbReference type="OrthoDB" id="10593892at2759"/>
<dbReference type="EMBL" id="RRYP01014868">
    <property type="protein sequence ID" value="TNV75766.1"/>
    <property type="molecule type" value="Genomic_DNA"/>
</dbReference>
<keyword evidence="1" id="KW-0472">Membrane</keyword>
<name>A0A8J8NIG0_HALGN</name>
<evidence type="ECO:0000313" key="2">
    <source>
        <dbReference type="EMBL" id="TNV75766.1"/>
    </source>
</evidence>
<sequence>MESEKQQHRAARMAEKWQAKKYQYQERHKATLCKVYFASLIVTVALAFYTYTNAMEGKPCADSWVRDSLWLVLLMHATNIVQQVCAITGLENFFCSGCCNLCLDIYEIAVLIFMMNQLTDSTHCLDDPETKSVYYCLLINAIVYWIFFLISWFTKIHSFCSGPTQEEIDAELKKEEDFHAKNKMQ</sequence>
<protein>
    <recommendedName>
        <fullName evidence="4">Transmembrane protein</fullName>
    </recommendedName>
</protein>
<keyword evidence="1" id="KW-0812">Transmembrane</keyword>
<keyword evidence="1" id="KW-1133">Transmembrane helix</keyword>